<comment type="similarity">
    <text evidence="7">Belongs to the TonB-dependent receptor family.</text>
</comment>
<evidence type="ECO:0000313" key="10">
    <source>
        <dbReference type="Proteomes" id="UP000468388"/>
    </source>
</evidence>
<dbReference type="AlphaFoldDB" id="A0A6N8JJK3"/>
<dbReference type="InterPro" id="IPR012910">
    <property type="entry name" value="Plug_dom"/>
</dbReference>
<dbReference type="NCBIfam" id="TIGR04056">
    <property type="entry name" value="OMP_RagA_SusC"/>
    <property type="match status" value="1"/>
</dbReference>
<feature type="domain" description="TonB-dependent receptor plug" evidence="8">
    <location>
        <begin position="131"/>
        <end position="247"/>
    </location>
</feature>
<keyword evidence="2 7" id="KW-0813">Transport</keyword>
<dbReference type="InterPro" id="IPR023997">
    <property type="entry name" value="TonB-dep_OMP_SusC/RagA_CS"/>
</dbReference>
<evidence type="ECO:0000256" key="4">
    <source>
        <dbReference type="ARBA" id="ARBA00022692"/>
    </source>
</evidence>
<dbReference type="EMBL" id="WRXO01000011">
    <property type="protein sequence ID" value="MVT44342.1"/>
    <property type="molecule type" value="Genomic_DNA"/>
</dbReference>
<dbReference type="SUPFAM" id="SSF56935">
    <property type="entry name" value="Porins"/>
    <property type="match status" value="1"/>
</dbReference>
<evidence type="ECO:0000313" key="9">
    <source>
        <dbReference type="EMBL" id="MVT44342.1"/>
    </source>
</evidence>
<dbReference type="Gene3D" id="2.170.130.10">
    <property type="entry name" value="TonB-dependent receptor, plug domain"/>
    <property type="match status" value="1"/>
</dbReference>
<dbReference type="Gene3D" id="2.40.170.20">
    <property type="entry name" value="TonB-dependent receptor, beta-barrel domain"/>
    <property type="match status" value="1"/>
</dbReference>
<accession>A0A6N8JJK3</accession>
<comment type="caution">
    <text evidence="9">The sequence shown here is derived from an EMBL/GenBank/DDBJ whole genome shotgun (WGS) entry which is preliminary data.</text>
</comment>
<comment type="subcellular location">
    <subcellularLocation>
        <location evidence="1 7">Cell outer membrane</location>
        <topology evidence="1 7">Multi-pass membrane protein</topology>
    </subcellularLocation>
</comment>
<dbReference type="Pfam" id="PF07715">
    <property type="entry name" value="Plug"/>
    <property type="match status" value="1"/>
</dbReference>
<proteinExistence type="inferred from homology"/>
<dbReference type="InterPro" id="IPR008969">
    <property type="entry name" value="CarboxyPept-like_regulatory"/>
</dbReference>
<dbReference type="InterPro" id="IPR036942">
    <property type="entry name" value="Beta-barrel_TonB_sf"/>
</dbReference>
<keyword evidence="10" id="KW-1185">Reference proteome</keyword>
<dbReference type="GO" id="GO:0009279">
    <property type="term" value="C:cell outer membrane"/>
    <property type="evidence" value="ECO:0007669"/>
    <property type="project" value="UniProtKB-SubCell"/>
</dbReference>
<reference evidence="9 10" key="1">
    <citation type="submission" date="2019-12" db="EMBL/GenBank/DDBJ databases">
        <title>The draft genomic sequence of strain Chitinophaga oryziterrae JCM 16595.</title>
        <authorList>
            <person name="Zhang X."/>
        </authorList>
    </citation>
    <scope>NUCLEOTIDE SEQUENCE [LARGE SCALE GENOMIC DNA]</scope>
    <source>
        <strain evidence="9 10">JCM 16595</strain>
    </source>
</reference>
<keyword evidence="4 7" id="KW-0812">Transmembrane</keyword>
<evidence type="ECO:0000256" key="1">
    <source>
        <dbReference type="ARBA" id="ARBA00004571"/>
    </source>
</evidence>
<keyword evidence="6 7" id="KW-0998">Cell outer membrane</keyword>
<dbReference type="Pfam" id="PF13715">
    <property type="entry name" value="CarbopepD_reg_2"/>
    <property type="match status" value="1"/>
</dbReference>
<evidence type="ECO:0000256" key="2">
    <source>
        <dbReference type="ARBA" id="ARBA00022448"/>
    </source>
</evidence>
<evidence type="ECO:0000256" key="3">
    <source>
        <dbReference type="ARBA" id="ARBA00022452"/>
    </source>
</evidence>
<keyword evidence="3 7" id="KW-1134">Transmembrane beta strand</keyword>
<evidence type="ECO:0000256" key="5">
    <source>
        <dbReference type="ARBA" id="ARBA00023136"/>
    </source>
</evidence>
<evidence type="ECO:0000259" key="8">
    <source>
        <dbReference type="Pfam" id="PF07715"/>
    </source>
</evidence>
<evidence type="ECO:0000256" key="6">
    <source>
        <dbReference type="ARBA" id="ARBA00023237"/>
    </source>
</evidence>
<organism evidence="9 10">
    <name type="scientific">Chitinophaga oryziterrae</name>
    <dbReference type="NCBI Taxonomy" id="1031224"/>
    <lineage>
        <taxon>Bacteria</taxon>
        <taxon>Pseudomonadati</taxon>
        <taxon>Bacteroidota</taxon>
        <taxon>Chitinophagia</taxon>
        <taxon>Chitinophagales</taxon>
        <taxon>Chitinophagaceae</taxon>
        <taxon>Chitinophaga</taxon>
    </lineage>
</organism>
<dbReference type="PROSITE" id="PS52016">
    <property type="entry name" value="TONB_DEPENDENT_REC_3"/>
    <property type="match status" value="1"/>
</dbReference>
<dbReference type="OrthoDB" id="9768177at2"/>
<keyword evidence="5 7" id="KW-0472">Membrane</keyword>
<gene>
    <name evidence="9" type="ORF">GO495_27355</name>
</gene>
<dbReference type="InterPro" id="IPR023996">
    <property type="entry name" value="TonB-dep_OMP_SusC/RagA"/>
</dbReference>
<dbReference type="InterPro" id="IPR039426">
    <property type="entry name" value="TonB-dep_rcpt-like"/>
</dbReference>
<evidence type="ECO:0000256" key="7">
    <source>
        <dbReference type="PROSITE-ProRule" id="PRU01360"/>
    </source>
</evidence>
<sequence>MNFSVTHSFQKASTSFTFLLGKTMLPFLFIVLLTPYAKAQNINVAGRIISDNGTGIPGASVRVKGAGTGVLSDNEGFFKLAAPATGTLVISSVGFVPREIAINHQTTVNVTLKSTVSDLEQVVVIGYGTAKKKDVTGATVSVKGETLREIGAPNVYNQLQGRAAGIDIVSNSSSIGTGGEIRIRGNRSLASGSSSNNAQNGPLLVVDGIPLSGGSINDINPSDIANIDILKDASATAIYGSRGSGGVIIITTKRGRAGKPVTSYDGYVGISQAMGTYDLFNGQEYAAFKEAAKQGQPNPNNPHPNALTPIEKENLANGVNTDWQKLLLTTAIRTDHNISVAGGNETTLYSFGFGVFRETGIIPDQRFDRGSIRIAIDHKMSKRIKVGLTTTNIMSWANRINTNAFGSATRLSPLYLPYNADGSINLQPAIQQSNDANQISPLTSIGNNDKIKARTRRFRTLTNVYGELEIIEGLKFRTSLGLDWIQTMNNNYTGPGTVFNTNLTTAGATLSQSNDETWSYTVDNSLTYEKTFAEKHKIQATALHEVVKNFNQSQQFNGQGVPADYIQDYNYQLVNSLTANSSGYSDRGLLSYMGRVFYSYDDRYMLTATVRTDGASVLAPGNQWFTYPALSVGWNLSNERFMHNVHWVDNLKLRAGWGVSSNQTIAPYTTIGSLSSNFYNYGSGTSSNVNLVSGYLINTLPNPHLTWESTRGYNIGLDFGFFNNRLSGAIEYYNVNTRDILLSKELPRSVGANSVLVNQGKTAGHGLELTLSSLNVKSRAGFTWNTDLNFSMAREKIVALQPGLTQDIGNGWYVGQPLTVIYDVKKTGIWQLGEKDNAGKYGAAPGDIKIQDVDGNGTIGAEDRQVIGNFQPDFVFGFTNRFAYKNFDLNIVTFGRIGQTVVVTYLTADGGAAGYPFFMNSRVNQHKVNYWTPDNPTNDFPQPDASRDALQYTSTLSYRDGSFIKIRSVNLGYNLPSKITNKMGLSSLRLYLAAQNPFILWAPLVRDGLGIDPEGNGNGNAVGSTAGGTPVTGRAITVGMGVPPTRQYMFGVNVKF</sequence>
<name>A0A6N8JJK3_9BACT</name>
<protein>
    <submittedName>
        <fullName evidence="9">SusC/RagA family TonB-linked outer membrane protein</fullName>
    </submittedName>
</protein>
<dbReference type="Gene3D" id="2.60.40.1120">
    <property type="entry name" value="Carboxypeptidase-like, regulatory domain"/>
    <property type="match status" value="1"/>
</dbReference>
<dbReference type="InterPro" id="IPR037066">
    <property type="entry name" value="Plug_dom_sf"/>
</dbReference>
<dbReference type="SUPFAM" id="SSF49464">
    <property type="entry name" value="Carboxypeptidase regulatory domain-like"/>
    <property type="match status" value="1"/>
</dbReference>
<dbReference type="RefSeq" id="WP_157303140.1">
    <property type="nucleotide sequence ID" value="NZ_BAAAZB010000037.1"/>
</dbReference>
<dbReference type="NCBIfam" id="TIGR04057">
    <property type="entry name" value="SusC_RagA_signa"/>
    <property type="match status" value="1"/>
</dbReference>
<dbReference type="Proteomes" id="UP000468388">
    <property type="component" value="Unassembled WGS sequence"/>
</dbReference>